<sequence>MSDRVRFDVHDRVGELVLSRPEKLNAIDREMLRQIERALRMAEGDRAVRVLILRGEGRGFCAGADLGAVDDKVADSGLLAEFMAYWHQVFGRLADSPLPSIAAVHGIAYAGGFELMQACDLAVVADDARLADQHAVYGLIPGGGGSQRLPRLIGERRAKWLMFSGVPVEPREALAAGLVNAVRPAAEVLGHARAMAAVLARRSPVATARMKEAIRLGLAAPDLGAALEIERRLTVEHMRAADPRIGLAAFAERAEPDFIGE</sequence>
<evidence type="ECO:0000313" key="1">
    <source>
        <dbReference type="EMBL" id="GGM75379.1"/>
    </source>
</evidence>
<keyword evidence="2" id="KW-1185">Reference proteome</keyword>
<dbReference type="Gene3D" id="3.90.226.10">
    <property type="entry name" value="2-enoyl-CoA Hydratase, Chain A, domain 1"/>
    <property type="match status" value="1"/>
</dbReference>
<dbReference type="CDD" id="cd06558">
    <property type="entry name" value="crotonase-like"/>
    <property type="match status" value="1"/>
</dbReference>
<organism evidence="1 2">
    <name type="scientific">Dactylosporangium sucinum</name>
    <dbReference type="NCBI Taxonomy" id="1424081"/>
    <lineage>
        <taxon>Bacteria</taxon>
        <taxon>Bacillati</taxon>
        <taxon>Actinomycetota</taxon>
        <taxon>Actinomycetes</taxon>
        <taxon>Micromonosporales</taxon>
        <taxon>Micromonosporaceae</taxon>
        <taxon>Dactylosporangium</taxon>
    </lineage>
</organism>
<dbReference type="SUPFAM" id="SSF52096">
    <property type="entry name" value="ClpP/crotonase"/>
    <property type="match status" value="1"/>
</dbReference>
<dbReference type="Pfam" id="PF00378">
    <property type="entry name" value="ECH_1"/>
    <property type="match status" value="1"/>
</dbReference>
<dbReference type="AlphaFoldDB" id="A0A917UCY3"/>
<evidence type="ECO:0000313" key="2">
    <source>
        <dbReference type="Proteomes" id="UP000642070"/>
    </source>
</evidence>
<dbReference type="PANTHER" id="PTHR11941">
    <property type="entry name" value="ENOYL-COA HYDRATASE-RELATED"/>
    <property type="match status" value="1"/>
</dbReference>
<dbReference type="PANTHER" id="PTHR11941:SF54">
    <property type="entry name" value="ENOYL-COA HYDRATASE, MITOCHONDRIAL"/>
    <property type="match status" value="1"/>
</dbReference>
<dbReference type="RefSeq" id="WP_190256334.1">
    <property type="nucleotide sequence ID" value="NZ_BMPI01000070.1"/>
</dbReference>
<protein>
    <submittedName>
        <fullName evidence="1">3-hydroxybutyryl-CoA dehydratase</fullName>
    </submittedName>
</protein>
<name>A0A917UCY3_9ACTN</name>
<comment type="caution">
    <text evidence="1">The sequence shown here is derived from an EMBL/GenBank/DDBJ whole genome shotgun (WGS) entry which is preliminary data.</text>
</comment>
<dbReference type="GO" id="GO:0003824">
    <property type="term" value="F:catalytic activity"/>
    <property type="evidence" value="ECO:0007669"/>
    <property type="project" value="UniProtKB-ARBA"/>
</dbReference>
<dbReference type="InterPro" id="IPR001753">
    <property type="entry name" value="Enoyl-CoA_hydra/iso"/>
</dbReference>
<dbReference type="GO" id="GO:0006635">
    <property type="term" value="P:fatty acid beta-oxidation"/>
    <property type="evidence" value="ECO:0007669"/>
    <property type="project" value="TreeGrafter"/>
</dbReference>
<accession>A0A917UCY3</accession>
<gene>
    <name evidence="1" type="ORF">GCM10007977_091200</name>
</gene>
<dbReference type="InterPro" id="IPR029045">
    <property type="entry name" value="ClpP/crotonase-like_dom_sf"/>
</dbReference>
<dbReference type="EMBL" id="BMPI01000070">
    <property type="protein sequence ID" value="GGM75379.1"/>
    <property type="molecule type" value="Genomic_DNA"/>
</dbReference>
<proteinExistence type="predicted"/>
<reference evidence="1" key="1">
    <citation type="journal article" date="2014" name="Int. J. Syst. Evol. Microbiol.">
        <title>Complete genome sequence of Corynebacterium casei LMG S-19264T (=DSM 44701T), isolated from a smear-ripened cheese.</title>
        <authorList>
            <consortium name="US DOE Joint Genome Institute (JGI-PGF)"/>
            <person name="Walter F."/>
            <person name="Albersmeier A."/>
            <person name="Kalinowski J."/>
            <person name="Ruckert C."/>
        </authorList>
    </citation>
    <scope>NUCLEOTIDE SEQUENCE</scope>
    <source>
        <strain evidence="1">JCM 19831</strain>
    </source>
</reference>
<dbReference type="Proteomes" id="UP000642070">
    <property type="component" value="Unassembled WGS sequence"/>
</dbReference>
<reference evidence="1" key="2">
    <citation type="submission" date="2020-09" db="EMBL/GenBank/DDBJ databases">
        <authorList>
            <person name="Sun Q."/>
            <person name="Ohkuma M."/>
        </authorList>
    </citation>
    <scope>NUCLEOTIDE SEQUENCE</scope>
    <source>
        <strain evidence="1">JCM 19831</strain>
    </source>
</reference>